<evidence type="ECO:0000313" key="15">
    <source>
        <dbReference type="Proteomes" id="UP000504634"/>
    </source>
</evidence>
<dbReference type="OrthoDB" id="6021021at2759"/>
<dbReference type="Gene3D" id="2.60.470.10">
    <property type="entry name" value="Acid-sensing ion channels like domains"/>
    <property type="match status" value="1"/>
</dbReference>
<keyword evidence="9 14" id="KW-0472">Membrane</keyword>
<dbReference type="Pfam" id="PF00858">
    <property type="entry name" value="ASC"/>
    <property type="match status" value="1"/>
</dbReference>
<name>A0A6J2TXJ0_DROLE</name>
<gene>
    <name evidence="16" type="primary">LOC115628355</name>
</gene>
<organism evidence="15 16">
    <name type="scientific">Drosophila lebanonensis</name>
    <name type="common">Fruit fly</name>
    <name type="synonym">Scaptodrosophila lebanonensis</name>
    <dbReference type="NCBI Taxonomy" id="7225"/>
    <lineage>
        <taxon>Eukaryota</taxon>
        <taxon>Metazoa</taxon>
        <taxon>Ecdysozoa</taxon>
        <taxon>Arthropoda</taxon>
        <taxon>Hexapoda</taxon>
        <taxon>Insecta</taxon>
        <taxon>Pterygota</taxon>
        <taxon>Neoptera</taxon>
        <taxon>Endopterygota</taxon>
        <taxon>Diptera</taxon>
        <taxon>Brachycera</taxon>
        <taxon>Muscomorpha</taxon>
        <taxon>Ephydroidea</taxon>
        <taxon>Drosophilidae</taxon>
        <taxon>Scaptodrosophila</taxon>
    </lineage>
</organism>
<dbReference type="PRINTS" id="PR01078">
    <property type="entry name" value="AMINACHANNEL"/>
</dbReference>
<evidence type="ECO:0000256" key="12">
    <source>
        <dbReference type="RuleBase" id="RU000679"/>
    </source>
</evidence>
<evidence type="ECO:0000256" key="14">
    <source>
        <dbReference type="SAM" id="Phobius"/>
    </source>
</evidence>
<feature type="compositionally biased region" description="Polar residues" evidence="13">
    <location>
        <begin position="1"/>
        <end position="12"/>
    </location>
</feature>
<keyword evidence="5 12" id="KW-0812">Transmembrane</keyword>
<evidence type="ECO:0000256" key="4">
    <source>
        <dbReference type="ARBA" id="ARBA00022461"/>
    </source>
</evidence>
<evidence type="ECO:0000256" key="2">
    <source>
        <dbReference type="ARBA" id="ARBA00007193"/>
    </source>
</evidence>
<evidence type="ECO:0000256" key="11">
    <source>
        <dbReference type="ARBA" id="ARBA00023303"/>
    </source>
</evidence>
<dbReference type="Gene3D" id="1.10.287.770">
    <property type="entry name" value="YojJ-like"/>
    <property type="match status" value="1"/>
</dbReference>
<protein>
    <submittedName>
        <fullName evidence="16">Pickpocket protein 28</fullName>
    </submittedName>
</protein>
<keyword evidence="11 12" id="KW-0407">Ion channel</keyword>
<keyword evidence="8 12" id="KW-0406">Ion transport</keyword>
<dbReference type="RefSeq" id="XP_030380290.1">
    <property type="nucleotide sequence ID" value="XM_030524430.1"/>
</dbReference>
<keyword evidence="7" id="KW-0915">Sodium</keyword>
<keyword evidence="6 14" id="KW-1133">Transmembrane helix</keyword>
<evidence type="ECO:0000256" key="3">
    <source>
        <dbReference type="ARBA" id="ARBA00022448"/>
    </source>
</evidence>
<evidence type="ECO:0000256" key="8">
    <source>
        <dbReference type="ARBA" id="ARBA00023065"/>
    </source>
</evidence>
<dbReference type="PANTHER" id="PTHR11690">
    <property type="entry name" value="AMILORIDE-SENSITIVE SODIUM CHANNEL-RELATED"/>
    <property type="match status" value="1"/>
</dbReference>
<evidence type="ECO:0000256" key="7">
    <source>
        <dbReference type="ARBA" id="ARBA00023053"/>
    </source>
</evidence>
<evidence type="ECO:0000256" key="5">
    <source>
        <dbReference type="ARBA" id="ARBA00022692"/>
    </source>
</evidence>
<keyword evidence="4 12" id="KW-0894">Sodium channel</keyword>
<dbReference type="GeneID" id="115628355"/>
<sequence>MSSNSTQPQTPSGELGPEAKPRFSALAASNQWKRAALMAKTVSAFKETISDDSDEEVDTKRQIKYGSGLQAAKAIIHEYCDYSTIHGIRYLGEQKRPWLERLFWVSVFMLSIFTCAKLTMNIWDKWNNNPVIVSFAEKSTPVWQIPFPAVTVCSETKSRQTVFNYTDTYWQIRDFRNNVSNVEDLTVAEKATYEAVTQVCDAHLNDIEMGPKVKKGIDIIDALSEVGPQFSDTYLDCKWRNLPVKCNEIFHKFVTEDGVCYSFNSLSPAEIFRAEGIIPDFIFREENRLATEWNVEDGYSISANTETYPNRVLGPGAKAGLYMFLGGAEVDFDDICRGPVQGFKILLHTPGEVAQVSKQYFRVPFDQEVLISIRPKIITTSDGLKHYEPHRRQCYFQKERYLRYFNIYSQSNCELECLANFTLAKCGCIKFSMPRNTNMPVCGAANMKCYDGAEDELLLKEFNQGQTSSGDNHRGKTDCNCLPSCTSIAYEAEISQADFDYKAIAQHAKGDNAADEKEGLKMARVSIFFKEAQFLTSRRSELYGTTDFLANCGGLLGLFMGVSTLSIVELVYFCTVRLISNLRMRRKTRREILHAAQANKEA</sequence>
<reference evidence="16" key="1">
    <citation type="submission" date="2025-08" db="UniProtKB">
        <authorList>
            <consortium name="RefSeq"/>
        </authorList>
    </citation>
    <scope>IDENTIFICATION</scope>
    <source>
        <strain evidence="16">11010-0011.00</strain>
        <tissue evidence="16">Whole body</tissue>
    </source>
</reference>
<evidence type="ECO:0000313" key="16">
    <source>
        <dbReference type="RefSeq" id="XP_030380290.1"/>
    </source>
</evidence>
<comment type="similarity">
    <text evidence="2 12">Belongs to the amiloride-sensitive sodium channel (TC 1.A.6) family.</text>
</comment>
<evidence type="ECO:0000256" key="6">
    <source>
        <dbReference type="ARBA" id="ARBA00022989"/>
    </source>
</evidence>
<accession>A0A6J2TXJ0</accession>
<evidence type="ECO:0000256" key="1">
    <source>
        <dbReference type="ARBA" id="ARBA00004141"/>
    </source>
</evidence>
<dbReference type="InterPro" id="IPR020903">
    <property type="entry name" value="ENaC_CS"/>
</dbReference>
<dbReference type="FunFam" id="1.10.287.770:FF:000008">
    <property type="entry name" value="pickpocket protein 28"/>
    <property type="match status" value="1"/>
</dbReference>
<keyword evidence="15" id="KW-1185">Reference proteome</keyword>
<comment type="subcellular location">
    <subcellularLocation>
        <location evidence="1">Membrane</location>
        <topology evidence="1">Multi-pass membrane protein</topology>
    </subcellularLocation>
</comment>
<dbReference type="InterPro" id="IPR001873">
    <property type="entry name" value="ENaC"/>
</dbReference>
<keyword evidence="3 12" id="KW-0813">Transport</keyword>
<dbReference type="PANTHER" id="PTHR11690:SF288">
    <property type="entry name" value="AMILORIDE-SENSITIVE NA+ CHANNEL-RELATED"/>
    <property type="match status" value="1"/>
</dbReference>
<proteinExistence type="inferred from homology"/>
<evidence type="ECO:0000256" key="13">
    <source>
        <dbReference type="SAM" id="MobiDB-lite"/>
    </source>
</evidence>
<dbReference type="GO" id="GO:0015280">
    <property type="term" value="F:ligand-gated sodium channel activity"/>
    <property type="evidence" value="ECO:0007669"/>
    <property type="project" value="TreeGrafter"/>
</dbReference>
<feature type="region of interest" description="Disordered" evidence="13">
    <location>
        <begin position="1"/>
        <end position="20"/>
    </location>
</feature>
<evidence type="ECO:0000256" key="9">
    <source>
        <dbReference type="ARBA" id="ARBA00023136"/>
    </source>
</evidence>
<keyword evidence="10 12" id="KW-0739">Sodium transport</keyword>
<dbReference type="GO" id="GO:0005886">
    <property type="term" value="C:plasma membrane"/>
    <property type="evidence" value="ECO:0007669"/>
    <property type="project" value="TreeGrafter"/>
</dbReference>
<dbReference type="Proteomes" id="UP000504634">
    <property type="component" value="Unplaced"/>
</dbReference>
<feature type="transmembrane region" description="Helical" evidence="14">
    <location>
        <begin position="555"/>
        <end position="580"/>
    </location>
</feature>
<evidence type="ECO:0000256" key="10">
    <source>
        <dbReference type="ARBA" id="ARBA00023201"/>
    </source>
</evidence>
<dbReference type="PROSITE" id="PS01206">
    <property type="entry name" value="ASC"/>
    <property type="match status" value="1"/>
</dbReference>
<dbReference type="AlphaFoldDB" id="A0A6J2TXJ0"/>